<organism evidence="2 3">
    <name type="scientific">Kurthia populi</name>
    <dbReference type="NCBI Taxonomy" id="1562132"/>
    <lineage>
        <taxon>Bacteria</taxon>
        <taxon>Bacillati</taxon>
        <taxon>Bacillota</taxon>
        <taxon>Bacilli</taxon>
        <taxon>Bacillales</taxon>
        <taxon>Caryophanaceae</taxon>
        <taxon>Kurthia</taxon>
    </lineage>
</organism>
<accession>A0ABW5Y576</accession>
<proteinExistence type="predicted"/>
<comment type="caution">
    <text evidence="2">The sequence shown here is derived from an EMBL/GenBank/DDBJ whole genome shotgun (WGS) entry which is preliminary data.</text>
</comment>
<evidence type="ECO:0000313" key="3">
    <source>
        <dbReference type="Proteomes" id="UP001597568"/>
    </source>
</evidence>
<keyword evidence="1" id="KW-0472">Membrane</keyword>
<keyword evidence="1" id="KW-0812">Transmembrane</keyword>
<feature type="transmembrane region" description="Helical" evidence="1">
    <location>
        <begin position="20"/>
        <end position="41"/>
    </location>
</feature>
<sequence>MFKTNRTVESMSYKQKALLVAGIFLCMELGLMVSMEFSIALPSIITDIGGAEFYALIFTVNLAVSAIVTPFVGKLSSIQIYFYISLFLIKPHIESFLC</sequence>
<gene>
    <name evidence="2" type="ORF">ACFSY7_17115</name>
</gene>
<dbReference type="Proteomes" id="UP001597568">
    <property type="component" value="Unassembled WGS sequence"/>
</dbReference>
<reference evidence="3" key="1">
    <citation type="journal article" date="2019" name="Int. J. Syst. Evol. Microbiol.">
        <title>The Global Catalogue of Microorganisms (GCM) 10K type strain sequencing project: providing services to taxonomists for standard genome sequencing and annotation.</title>
        <authorList>
            <consortium name="The Broad Institute Genomics Platform"/>
            <consortium name="The Broad Institute Genome Sequencing Center for Infectious Disease"/>
            <person name="Wu L."/>
            <person name="Ma J."/>
        </authorList>
    </citation>
    <scope>NUCLEOTIDE SEQUENCE [LARGE SCALE GENOMIC DNA]</scope>
    <source>
        <strain evidence="3">KCTC 33522</strain>
    </source>
</reference>
<evidence type="ECO:0000313" key="2">
    <source>
        <dbReference type="EMBL" id="MFD2870215.1"/>
    </source>
</evidence>
<name>A0ABW5Y576_9BACL</name>
<evidence type="ECO:0000256" key="1">
    <source>
        <dbReference type="SAM" id="Phobius"/>
    </source>
</evidence>
<feature type="transmembrane region" description="Helical" evidence="1">
    <location>
        <begin position="53"/>
        <end position="73"/>
    </location>
</feature>
<keyword evidence="1" id="KW-1133">Transmembrane helix</keyword>
<dbReference type="EMBL" id="JBHUOR010000136">
    <property type="protein sequence ID" value="MFD2870215.1"/>
    <property type="molecule type" value="Genomic_DNA"/>
</dbReference>
<protein>
    <submittedName>
        <fullName evidence="2">Uncharacterized protein</fullName>
    </submittedName>
</protein>
<dbReference type="RefSeq" id="WP_380148865.1">
    <property type="nucleotide sequence ID" value="NZ_JBHUOR010000136.1"/>
</dbReference>
<keyword evidence="3" id="KW-1185">Reference proteome</keyword>